<gene>
    <name evidence="1" type="ORF">CEXT_238031</name>
</gene>
<accession>A0AAV4UGI8</accession>
<evidence type="ECO:0000313" key="2">
    <source>
        <dbReference type="Proteomes" id="UP001054945"/>
    </source>
</evidence>
<proteinExistence type="predicted"/>
<organism evidence="1 2">
    <name type="scientific">Caerostris extrusa</name>
    <name type="common">Bark spider</name>
    <name type="synonym">Caerostris bankana</name>
    <dbReference type="NCBI Taxonomy" id="172846"/>
    <lineage>
        <taxon>Eukaryota</taxon>
        <taxon>Metazoa</taxon>
        <taxon>Ecdysozoa</taxon>
        <taxon>Arthropoda</taxon>
        <taxon>Chelicerata</taxon>
        <taxon>Arachnida</taxon>
        <taxon>Araneae</taxon>
        <taxon>Araneomorphae</taxon>
        <taxon>Entelegynae</taxon>
        <taxon>Araneoidea</taxon>
        <taxon>Araneidae</taxon>
        <taxon>Caerostris</taxon>
    </lineage>
</organism>
<evidence type="ECO:0000313" key="1">
    <source>
        <dbReference type="EMBL" id="GIY56928.1"/>
    </source>
</evidence>
<dbReference type="AlphaFoldDB" id="A0AAV4UGI8"/>
<sequence length="76" mass="8475">MLKEETNVWNFKLFGYLIIPEIPGAITDMPKMSSILPSFRSLFLMMIFGAKRGEGKMRVGNFTGDTLARGVITSSD</sequence>
<reference evidence="1 2" key="1">
    <citation type="submission" date="2021-06" db="EMBL/GenBank/DDBJ databases">
        <title>Caerostris extrusa draft genome.</title>
        <authorList>
            <person name="Kono N."/>
            <person name="Arakawa K."/>
        </authorList>
    </citation>
    <scope>NUCLEOTIDE SEQUENCE [LARGE SCALE GENOMIC DNA]</scope>
</reference>
<protein>
    <submittedName>
        <fullName evidence="1">Uncharacterized protein</fullName>
    </submittedName>
</protein>
<name>A0AAV4UGI8_CAEEX</name>
<dbReference type="Proteomes" id="UP001054945">
    <property type="component" value="Unassembled WGS sequence"/>
</dbReference>
<keyword evidence="2" id="KW-1185">Reference proteome</keyword>
<comment type="caution">
    <text evidence="1">The sequence shown here is derived from an EMBL/GenBank/DDBJ whole genome shotgun (WGS) entry which is preliminary data.</text>
</comment>
<dbReference type="EMBL" id="BPLR01012827">
    <property type="protein sequence ID" value="GIY56928.1"/>
    <property type="molecule type" value="Genomic_DNA"/>
</dbReference>